<dbReference type="Proteomes" id="UP001162836">
    <property type="component" value="Unassembled WGS sequence"/>
</dbReference>
<dbReference type="RefSeq" id="WP_231314166.1">
    <property type="nucleotide sequence ID" value="NZ_JAJODE010000005.1"/>
</dbReference>
<evidence type="ECO:0000313" key="3">
    <source>
        <dbReference type="Proteomes" id="UP001162836"/>
    </source>
</evidence>
<keyword evidence="3" id="KW-1185">Reference proteome</keyword>
<organism evidence="2 3">
    <name type="scientific">Neobacillus sedimentimangrovi</name>
    <dbReference type="NCBI Taxonomy" id="2699460"/>
    <lineage>
        <taxon>Bacteria</taxon>
        <taxon>Bacillati</taxon>
        <taxon>Bacillota</taxon>
        <taxon>Bacilli</taxon>
        <taxon>Bacillales</taxon>
        <taxon>Bacillaceae</taxon>
        <taxon>Neobacillus</taxon>
    </lineage>
</organism>
<reference evidence="2 3" key="1">
    <citation type="journal article" date="2023" name="Antonie Van Leeuwenhoek">
        <title>Unveiling the genomic potential of a novel thermostable glycoside hydrolases producing Neobacillus sedimentimangrovi UE25.</title>
        <authorList>
            <person name="Ejaz U."/>
            <person name="Saleem F."/>
            <person name="Rashid R."/>
            <person name="Hasan K.A."/>
            <person name="Syed M.N."/>
            <person name="Sohail M."/>
        </authorList>
    </citation>
    <scope>NUCLEOTIDE SEQUENCE [LARGE SCALE GENOMIC DNA]</scope>
    <source>
        <strain evidence="2 3">UE25</strain>
    </source>
</reference>
<proteinExistence type="predicted"/>
<sequence length="76" mass="8868">MKRFMIVLTTLVLTTGLLYLVGHIFTIPLLMFHHKYIDHLNGFYITSSSLIPLMIGLIVSFFAEKIYVYKFRQKLG</sequence>
<accession>A0ABS8QF72</accession>
<name>A0ABS8QF72_9BACI</name>
<keyword evidence="1" id="KW-0812">Transmembrane</keyword>
<gene>
    <name evidence="2" type="ORF">LRS37_03040</name>
</gene>
<feature type="transmembrane region" description="Helical" evidence="1">
    <location>
        <begin position="42"/>
        <end position="63"/>
    </location>
</feature>
<keyword evidence="1" id="KW-1133">Transmembrane helix</keyword>
<dbReference type="EMBL" id="JAJODE010000005">
    <property type="protein sequence ID" value="MCD4837872.1"/>
    <property type="molecule type" value="Genomic_DNA"/>
</dbReference>
<evidence type="ECO:0000256" key="1">
    <source>
        <dbReference type="SAM" id="Phobius"/>
    </source>
</evidence>
<keyword evidence="1" id="KW-0472">Membrane</keyword>
<evidence type="ECO:0008006" key="4">
    <source>
        <dbReference type="Google" id="ProtNLM"/>
    </source>
</evidence>
<evidence type="ECO:0000313" key="2">
    <source>
        <dbReference type="EMBL" id="MCD4837872.1"/>
    </source>
</evidence>
<protein>
    <recommendedName>
        <fullName evidence="4">MFS transporter</fullName>
    </recommendedName>
</protein>
<comment type="caution">
    <text evidence="2">The sequence shown here is derived from an EMBL/GenBank/DDBJ whole genome shotgun (WGS) entry which is preliminary data.</text>
</comment>